<dbReference type="EMBL" id="NEDP02076751">
    <property type="protein sequence ID" value="OWF34688.1"/>
    <property type="molecule type" value="Genomic_DNA"/>
</dbReference>
<evidence type="ECO:0000313" key="3">
    <source>
        <dbReference type="EMBL" id="OWF34688.1"/>
    </source>
</evidence>
<reference evidence="3 4" key="1">
    <citation type="journal article" date="2017" name="Nat. Ecol. Evol.">
        <title>Scallop genome provides insights into evolution of bilaterian karyotype and development.</title>
        <authorList>
            <person name="Wang S."/>
            <person name="Zhang J."/>
            <person name="Jiao W."/>
            <person name="Li J."/>
            <person name="Xun X."/>
            <person name="Sun Y."/>
            <person name="Guo X."/>
            <person name="Huan P."/>
            <person name="Dong B."/>
            <person name="Zhang L."/>
            <person name="Hu X."/>
            <person name="Sun X."/>
            <person name="Wang J."/>
            <person name="Zhao C."/>
            <person name="Wang Y."/>
            <person name="Wang D."/>
            <person name="Huang X."/>
            <person name="Wang R."/>
            <person name="Lv J."/>
            <person name="Li Y."/>
            <person name="Zhang Z."/>
            <person name="Liu B."/>
            <person name="Lu W."/>
            <person name="Hui Y."/>
            <person name="Liang J."/>
            <person name="Zhou Z."/>
            <person name="Hou R."/>
            <person name="Li X."/>
            <person name="Liu Y."/>
            <person name="Li H."/>
            <person name="Ning X."/>
            <person name="Lin Y."/>
            <person name="Zhao L."/>
            <person name="Xing Q."/>
            <person name="Dou J."/>
            <person name="Li Y."/>
            <person name="Mao J."/>
            <person name="Guo H."/>
            <person name="Dou H."/>
            <person name="Li T."/>
            <person name="Mu C."/>
            <person name="Jiang W."/>
            <person name="Fu Q."/>
            <person name="Fu X."/>
            <person name="Miao Y."/>
            <person name="Liu J."/>
            <person name="Yu Q."/>
            <person name="Li R."/>
            <person name="Liao H."/>
            <person name="Li X."/>
            <person name="Kong Y."/>
            <person name="Jiang Z."/>
            <person name="Chourrout D."/>
            <person name="Li R."/>
            <person name="Bao Z."/>
        </authorList>
    </citation>
    <scope>NUCLEOTIDE SEQUENCE [LARGE SCALE GENOMIC DNA]</scope>
    <source>
        <strain evidence="3 4">PY_sf001</strain>
    </source>
</reference>
<name>A0A210PDW6_MIZYE</name>
<evidence type="ECO:0000313" key="4">
    <source>
        <dbReference type="Proteomes" id="UP000242188"/>
    </source>
</evidence>
<evidence type="ECO:0000256" key="1">
    <source>
        <dbReference type="SAM" id="MobiDB-lite"/>
    </source>
</evidence>
<protein>
    <submittedName>
        <fullName evidence="3">Uncharacterized protein</fullName>
    </submittedName>
</protein>
<feature type="region of interest" description="Disordered" evidence="1">
    <location>
        <begin position="94"/>
        <end position="128"/>
    </location>
</feature>
<sequence length="128" mass="14277">MAEIMLFLLALACGLVQGEWSAPDSIPIPCGKSTCDIWTEYCHFKTCMKCNTDVCSMSLSPGGRPVQCYFYCMDVKKMMQLKVLEETTSPALQTSTDTFTKAPGEEKGMTRPVFEPGTLRTLERRSNN</sequence>
<gene>
    <name evidence="3" type="ORF">KP79_PYT11457</name>
</gene>
<keyword evidence="4" id="KW-1185">Reference proteome</keyword>
<dbReference type="OrthoDB" id="10488742at2759"/>
<evidence type="ECO:0000256" key="2">
    <source>
        <dbReference type="SAM" id="SignalP"/>
    </source>
</evidence>
<comment type="caution">
    <text evidence="3">The sequence shown here is derived from an EMBL/GenBank/DDBJ whole genome shotgun (WGS) entry which is preliminary data.</text>
</comment>
<dbReference type="AlphaFoldDB" id="A0A210PDW6"/>
<feature type="signal peptide" evidence="2">
    <location>
        <begin position="1"/>
        <end position="18"/>
    </location>
</feature>
<dbReference type="Proteomes" id="UP000242188">
    <property type="component" value="Unassembled WGS sequence"/>
</dbReference>
<proteinExistence type="predicted"/>
<accession>A0A210PDW6</accession>
<feature type="chain" id="PRO_5013369813" evidence="2">
    <location>
        <begin position="19"/>
        <end position="128"/>
    </location>
</feature>
<keyword evidence="2" id="KW-0732">Signal</keyword>
<organism evidence="3 4">
    <name type="scientific">Mizuhopecten yessoensis</name>
    <name type="common">Japanese scallop</name>
    <name type="synonym">Patinopecten yessoensis</name>
    <dbReference type="NCBI Taxonomy" id="6573"/>
    <lineage>
        <taxon>Eukaryota</taxon>
        <taxon>Metazoa</taxon>
        <taxon>Spiralia</taxon>
        <taxon>Lophotrochozoa</taxon>
        <taxon>Mollusca</taxon>
        <taxon>Bivalvia</taxon>
        <taxon>Autobranchia</taxon>
        <taxon>Pteriomorphia</taxon>
        <taxon>Pectinida</taxon>
        <taxon>Pectinoidea</taxon>
        <taxon>Pectinidae</taxon>
        <taxon>Mizuhopecten</taxon>
    </lineage>
</organism>